<sequence>MSTFKKGAIATVTAAALAAGICTPASAAPADTTFSTEFTGDTCTVTMNNGEDSETTEYTKEEAQKTADEAAYYAVASQAEVKRLEALLEYKKKQKASEEDLKNTQEDLDQARGDLPFYSRYHFAMKACAAGKSASEDSVNAQALLSSADDKGLTPAGIGVVVAGIVAVLGAVVAALPILKPMLPPEIAALLP</sequence>
<dbReference type="Proteomes" id="UP000234560">
    <property type="component" value="Chromosome"/>
</dbReference>
<reference evidence="4" key="1">
    <citation type="submission" date="2017-12" db="EMBL/GenBank/DDBJ databases">
        <authorList>
            <person name="Thomas-White K."/>
            <person name="Wolfe A.J."/>
        </authorList>
    </citation>
    <scope>NUCLEOTIDE SEQUENCE</scope>
    <source>
        <strain evidence="4">UMB0763</strain>
    </source>
</reference>
<dbReference type="KEGG" id="cpyr:CYJ47_00435"/>
<feature type="transmembrane region" description="Helical" evidence="2">
    <location>
        <begin position="156"/>
        <end position="179"/>
    </location>
</feature>
<name>A0AAF1BSJ6_9CORY</name>
<protein>
    <recommendedName>
        <fullName evidence="6">Secreted protein</fullName>
    </recommendedName>
</protein>
<keyword evidence="1" id="KW-0175">Coiled coil</keyword>
<evidence type="ECO:0000256" key="2">
    <source>
        <dbReference type="SAM" id="Phobius"/>
    </source>
</evidence>
<keyword evidence="2" id="KW-0472">Membrane</keyword>
<evidence type="ECO:0000313" key="5">
    <source>
        <dbReference type="Proteomes" id="UP000234560"/>
    </source>
</evidence>
<evidence type="ECO:0000313" key="4">
    <source>
        <dbReference type="EMBL" id="WOT02284.1"/>
    </source>
</evidence>
<feature type="chain" id="PRO_5042166386" description="Secreted protein" evidence="3">
    <location>
        <begin position="28"/>
        <end position="192"/>
    </location>
</feature>
<feature type="signal peptide" evidence="3">
    <location>
        <begin position="1"/>
        <end position="27"/>
    </location>
</feature>
<evidence type="ECO:0008006" key="6">
    <source>
        <dbReference type="Google" id="ProtNLM"/>
    </source>
</evidence>
<keyword evidence="2" id="KW-1133">Transmembrane helix</keyword>
<dbReference type="RefSeq" id="WP_101678770.1">
    <property type="nucleotide sequence ID" value="NZ_CP136958.1"/>
</dbReference>
<dbReference type="EMBL" id="CP136958">
    <property type="protein sequence ID" value="WOT02284.1"/>
    <property type="molecule type" value="Genomic_DNA"/>
</dbReference>
<accession>A0AAF1BSJ6</accession>
<organism evidence="4 5">
    <name type="scientific">Corynebacterium pyruviciproducens</name>
    <dbReference type="NCBI Taxonomy" id="598660"/>
    <lineage>
        <taxon>Bacteria</taxon>
        <taxon>Bacillati</taxon>
        <taxon>Actinomycetota</taxon>
        <taxon>Actinomycetes</taxon>
        <taxon>Mycobacteriales</taxon>
        <taxon>Corynebacteriaceae</taxon>
        <taxon>Corynebacterium</taxon>
    </lineage>
</organism>
<keyword evidence="2" id="KW-0812">Transmembrane</keyword>
<gene>
    <name evidence="4" type="ORF">CYJ47_00435</name>
</gene>
<proteinExistence type="predicted"/>
<reference evidence="4" key="2">
    <citation type="submission" date="2023-10" db="EMBL/GenBank/DDBJ databases">
        <authorList>
            <person name="Choi B."/>
        </authorList>
    </citation>
    <scope>NUCLEOTIDE SEQUENCE</scope>
    <source>
        <strain evidence="4">UMB0763</strain>
    </source>
</reference>
<evidence type="ECO:0000256" key="1">
    <source>
        <dbReference type="SAM" id="Coils"/>
    </source>
</evidence>
<dbReference type="AlphaFoldDB" id="A0AAF1BSJ6"/>
<feature type="coiled-coil region" evidence="1">
    <location>
        <begin position="87"/>
        <end position="114"/>
    </location>
</feature>
<evidence type="ECO:0000256" key="3">
    <source>
        <dbReference type="SAM" id="SignalP"/>
    </source>
</evidence>
<keyword evidence="3" id="KW-0732">Signal</keyword>